<accession>A0A554N8D6</accession>
<dbReference type="InParanoid" id="A0A554N8D6"/>
<sequence>MLVHLRGAVWQIDCGGVNAYLADADVLTLVDTGTPWHGATVRTAIREAGFEVADLGRILITHYDIDHVGSLASLAAETGATVHMGAADAPFLMAKEQPPGLTLKGAIQRLTDPFVDRPATDPELMADGDEAGSFVAYHTPGHTPGHTAYVSDALDAAFVGDLVVEDEGELAPSPWFISYDTESVRESIHDLADRAPAVDVLGMGHGVPFVEAGSVRLAELGQRIEAR</sequence>
<evidence type="ECO:0000259" key="1">
    <source>
        <dbReference type="SMART" id="SM00849"/>
    </source>
</evidence>
<gene>
    <name evidence="2" type="ORF">DP107_10835</name>
</gene>
<protein>
    <submittedName>
        <fullName evidence="2">MBL fold metallo-hydrolase</fullName>
    </submittedName>
</protein>
<dbReference type="PANTHER" id="PTHR42951:SF4">
    <property type="entry name" value="ACYL-COENZYME A THIOESTERASE MBLAC2"/>
    <property type="match status" value="1"/>
</dbReference>
<dbReference type="RefSeq" id="WP_144262184.1">
    <property type="nucleotide sequence ID" value="NZ_QMDX01000006.1"/>
</dbReference>
<evidence type="ECO:0000313" key="3">
    <source>
        <dbReference type="Proteomes" id="UP000319894"/>
    </source>
</evidence>
<evidence type="ECO:0000313" key="2">
    <source>
        <dbReference type="EMBL" id="TSD13662.1"/>
    </source>
</evidence>
<dbReference type="GO" id="GO:0016787">
    <property type="term" value="F:hydrolase activity"/>
    <property type="evidence" value="ECO:0007669"/>
    <property type="project" value="UniProtKB-KW"/>
</dbReference>
<dbReference type="InterPro" id="IPR036866">
    <property type="entry name" value="RibonucZ/Hydroxyglut_hydro"/>
</dbReference>
<dbReference type="Proteomes" id="UP000319894">
    <property type="component" value="Unassembled WGS sequence"/>
</dbReference>
<dbReference type="SUPFAM" id="SSF56281">
    <property type="entry name" value="Metallo-hydrolase/oxidoreductase"/>
    <property type="match status" value="1"/>
</dbReference>
<name>A0A554N8D6_9EURY</name>
<dbReference type="InterPro" id="IPR050855">
    <property type="entry name" value="NDM-1-like"/>
</dbReference>
<dbReference type="EMBL" id="QMDX01000006">
    <property type="protein sequence ID" value="TSD13662.1"/>
    <property type="molecule type" value="Genomic_DNA"/>
</dbReference>
<dbReference type="PANTHER" id="PTHR42951">
    <property type="entry name" value="METALLO-BETA-LACTAMASE DOMAIN-CONTAINING"/>
    <property type="match status" value="1"/>
</dbReference>
<dbReference type="Pfam" id="PF00753">
    <property type="entry name" value="Lactamase_B"/>
    <property type="match status" value="1"/>
</dbReference>
<dbReference type="InterPro" id="IPR001279">
    <property type="entry name" value="Metallo-B-lactamas"/>
</dbReference>
<dbReference type="AlphaFoldDB" id="A0A554N8D6"/>
<keyword evidence="2" id="KW-0378">Hydrolase</keyword>
<feature type="domain" description="Metallo-beta-lactamase" evidence="1">
    <location>
        <begin position="16"/>
        <end position="205"/>
    </location>
</feature>
<organism evidence="2 3">
    <name type="scientific">Haloglomus irregulare</name>
    <dbReference type="NCBI Taxonomy" id="2234134"/>
    <lineage>
        <taxon>Archaea</taxon>
        <taxon>Methanobacteriati</taxon>
        <taxon>Methanobacteriota</taxon>
        <taxon>Stenosarchaea group</taxon>
        <taxon>Halobacteria</taxon>
        <taxon>Halobacteriales</taxon>
        <taxon>Natronomonadaceae</taxon>
        <taxon>Haloglomus</taxon>
    </lineage>
</organism>
<keyword evidence="3" id="KW-1185">Reference proteome</keyword>
<dbReference type="SMART" id="SM00849">
    <property type="entry name" value="Lactamase_B"/>
    <property type="match status" value="1"/>
</dbReference>
<dbReference type="Gene3D" id="3.60.15.10">
    <property type="entry name" value="Ribonuclease Z/Hydroxyacylglutathione hydrolase-like"/>
    <property type="match status" value="1"/>
</dbReference>
<reference evidence="2 3" key="1">
    <citation type="submission" date="2018-06" db="EMBL/GenBank/DDBJ databases">
        <title>Natronomonas sp. F16-60 a new haloarchaeon isolated from a solar saltern of Isla Cristina, Huelva, Spain.</title>
        <authorList>
            <person name="Duran-Viseras A."/>
            <person name="Sanchez-Porro C."/>
            <person name="Ventosa A."/>
        </authorList>
    </citation>
    <scope>NUCLEOTIDE SEQUENCE [LARGE SCALE GENOMIC DNA]</scope>
    <source>
        <strain evidence="2 3">F16-60</strain>
    </source>
</reference>
<dbReference type="CDD" id="cd07721">
    <property type="entry name" value="yflN-like_MBL-fold"/>
    <property type="match status" value="1"/>
</dbReference>
<proteinExistence type="predicted"/>
<dbReference type="OrthoDB" id="197151at2157"/>
<comment type="caution">
    <text evidence="2">The sequence shown here is derived from an EMBL/GenBank/DDBJ whole genome shotgun (WGS) entry which is preliminary data.</text>
</comment>